<evidence type="ECO:0000313" key="1">
    <source>
        <dbReference type="EMBL" id="SVB12436.1"/>
    </source>
</evidence>
<evidence type="ECO:0008006" key="2">
    <source>
        <dbReference type="Google" id="ProtNLM"/>
    </source>
</evidence>
<organism evidence="1">
    <name type="scientific">marine metagenome</name>
    <dbReference type="NCBI Taxonomy" id="408172"/>
    <lineage>
        <taxon>unclassified sequences</taxon>
        <taxon>metagenomes</taxon>
        <taxon>ecological metagenomes</taxon>
    </lineage>
</organism>
<protein>
    <recommendedName>
        <fullName evidence="2">Outer-membrane lipoprotein LolB</fullName>
    </recommendedName>
</protein>
<dbReference type="EMBL" id="UINC01029542">
    <property type="protein sequence ID" value="SVB12436.1"/>
    <property type="molecule type" value="Genomic_DNA"/>
</dbReference>
<dbReference type="AlphaFoldDB" id="A0A382BF36"/>
<proteinExistence type="predicted"/>
<accession>A0A382BF36</accession>
<sequence length="196" mass="22626">MCIGIIISGCSSWIQREKSQIVHTRDYDNTVDNILITRCIGKGQISSTNPLKGKLYFSFTSTRDSSHIYIKDFLGRRLYSIKENTQEISIINHQNNNKHDLNNLIQYYSLSDVVTPIVLQNYLWGKISISDIQSKDESGFKIGDGSIFFSSNKSQENRLVDTVKINLDEPKIDLTIEIIEREFYEDPLFYQTELNN</sequence>
<name>A0A382BF36_9ZZZZ</name>
<reference evidence="1" key="1">
    <citation type="submission" date="2018-05" db="EMBL/GenBank/DDBJ databases">
        <authorList>
            <person name="Lanie J.A."/>
            <person name="Ng W.-L."/>
            <person name="Kazmierczak K.M."/>
            <person name="Andrzejewski T.M."/>
            <person name="Davidsen T.M."/>
            <person name="Wayne K.J."/>
            <person name="Tettelin H."/>
            <person name="Glass J.I."/>
            <person name="Rusch D."/>
            <person name="Podicherti R."/>
            <person name="Tsui H.-C.T."/>
            <person name="Winkler M.E."/>
        </authorList>
    </citation>
    <scope>NUCLEOTIDE SEQUENCE</scope>
</reference>
<gene>
    <name evidence="1" type="ORF">METZ01_LOCUS165290</name>
</gene>